<keyword evidence="1" id="KW-0732">Signal</keyword>
<dbReference type="InterPro" id="IPR004843">
    <property type="entry name" value="Calcineurin-like_PHP"/>
</dbReference>
<evidence type="ECO:0000313" key="4">
    <source>
        <dbReference type="Proteomes" id="UP001325680"/>
    </source>
</evidence>
<keyword evidence="4" id="KW-1185">Reference proteome</keyword>
<reference evidence="3 4" key="1">
    <citation type="submission" date="2023-12" db="EMBL/GenBank/DDBJ databases">
        <title>Genome sequencing and assembly of bacterial species from a model synthetic community.</title>
        <authorList>
            <person name="Hogle S.L."/>
        </authorList>
    </citation>
    <scope>NUCLEOTIDE SEQUENCE [LARGE SCALE GENOMIC DNA]</scope>
    <source>
        <strain evidence="3 4">HAMBI_3031</strain>
    </source>
</reference>
<dbReference type="PROSITE" id="PS51257">
    <property type="entry name" value="PROKAR_LIPOPROTEIN"/>
    <property type="match status" value="1"/>
</dbReference>
<feature type="chain" id="PRO_5046527655" evidence="1">
    <location>
        <begin position="21"/>
        <end position="351"/>
    </location>
</feature>
<feature type="domain" description="Calcineurin-like phosphoesterase" evidence="2">
    <location>
        <begin position="37"/>
        <end position="227"/>
    </location>
</feature>
<accession>A0ABZ0W3N6</accession>
<dbReference type="Gene3D" id="3.60.21.10">
    <property type="match status" value="1"/>
</dbReference>
<dbReference type="SUPFAM" id="SSF56300">
    <property type="entry name" value="Metallo-dependent phosphatases"/>
    <property type="match status" value="1"/>
</dbReference>
<proteinExistence type="predicted"/>
<evidence type="ECO:0000256" key="1">
    <source>
        <dbReference type="SAM" id="SignalP"/>
    </source>
</evidence>
<dbReference type="InterPro" id="IPR051918">
    <property type="entry name" value="STPP_CPPED1"/>
</dbReference>
<name>A0ABZ0W3N6_9BACT</name>
<organism evidence="3 4">
    <name type="scientific">Niabella yanshanensis</name>
    <dbReference type="NCBI Taxonomy" id="577386"/>
    <lineage>
        <taxon>Bacteria</taxon>
        <taxon>Pseudomonadati</taxon>
        <taxon>Bacteroidota</taxon>
        <taxon>Chitinophagia</taxon>
        <taxon>Chitinophagales</taxon>
        <taxon>Chitinophagaceae</taxon>
        <taxon>Niabella</taxon>
    </lineage>
</organism>
<dbReference type="PANTHER" id="PTHR43143:SF5">
    <property type="entry name" value="SECRETED PROTEIN"/>
    <property type="match status" value="1"/>
</dbReference>
<dbReference type="Pfam" id="PF00149">
    <property type="entry name" value="Metallophos"/>
    <property type="match status" value="1"/>
</dbReference>
<sequence length="351" mass="39061">MNKKFFLLFFIAGIFSCKTASVLTDYGIEKGDEYASIAVLPDTQYYTALRHGGKMSMFQNQIDWLIKNYKKEKIAYIIHLGDITDHNAPVEWERATSAMYRLDATNVPYGLAVGNHDQTPNGTPAAGSDTTQYTRYFGKTHFANKPWYGGALGNNNNSDTHFDLFTANGDKYLVMYFAFNQPDYKGYNEAYEKQMLHWADSVLTAQADRKAILVCHSMLGKPKGTSSGDKPGAGDNSLQSNFTKQGKGIYEMAKSHGNVFLMLGGHIAGEGRRKDTHNGNIIKTYLSDYQSRQSEPYGGAKDRNGGNGTMRLMRLNKTRQTLSVVTFIPQANGAVIKETDGDSQFTDALYQ</sequence>
<dbReference type="RefSeq" id="WP_114790632.1">
    <property type="nucleotide sequence ID" value="NZ_CP139960.1"/>
</dbReference>
<dbReference type="InterPro" id="IPR029052">
    <property type="entry name" value="Metallo-depent_PP-like"/>
</dbReference>
<evidence type="ECO:0000313" key="3">
    <source>
        <dbReference type="EMBL" id="WQD37880.1"/>
    </source>
</evidence>
<protein>
    <submittedName>
        <fullName evidence="3">Metallophosphoesterase</fullName>
    </submittedName>
</protein>
<evidence type="ECO:0000259" key="2">
    <source>
        <dbReference type="Pfam" id="PF00149"/>
    </source>
</evidence>
<gene>
    <name evidence="3" type="ORF">U0035_19630</name>
</gene>
<dbReference type="Proteomes" id="UP001325680">
    <property type="component" value="Chromosome"/>
</dbReference>
<dbReference type="EMBL" id="CP139960">
    <property type="protein sequence ID" value="WQD37880.1"/>
    <property type="molecule type" value="Genomic_DNA"/>
</dbReference>
<dbReference type="PANTHER" id="PTHR43143">
    <property type="entry name" value="METALLOPHOSPHOESTERASE, CALCINEURIN SUPERFAMILY"/>
    <property type="match status" value="1"/>
</dbReference>
<feature type="signal peptide" evidence="1">
    <location>
        <begin position="1"/>
        <end position="20"/>
    </location>
</feature>